<evidence type="ECO:0000256" key="2">
    <source>
        <dbReference type="ARBA" id="ARBA00023125"/>
    </source>
</evidence>
<reference evidence="7" key="1">
    <citation type="submission" date="2010-10" db="EMBL/GenBank/DDBJ databases">
        <title>The complete genome of Rothia dentocariosa ATCC 17931.</title>
        <authorList>
            <person name="Muzny D."/>
            <person name="Qin X."/>
            <person name="Buhay C."/>
            <person name="Dugan-Rocha S."/>
            <person name="Ding Y."/>
            <person name="Chen G."/>
            <person name="Hawes A."/>
            <person name="Holder M."/>
            <person name="Jhangiani S."/>
            <person name="Johnson A."/>
            <person name="Khan Z."/>
            <person name="Li Z."/>
            <person name="Liu W."/>
            <person name="Liu X."/>
            <person name="Perez L."/>
            <person name="Shen H."/>
            <person name="Wang Q."/>
            <person name="Watt J."/>
            <person name="Xi L."/>
            <person name="Xin Y."/>
            <person name="Zhou J."/>
            <person name="Deng J."/>
            <person name="Jiang H."/>
            <person name="Liu Y."/>
            <person name="Qu J."/>
            <person name="Song X.-Z."/>
            <person name="Zhang L."/>
            <person name="Villasana D."/>
            <person name="Johnson A."/>
            <person name="Liu J."/>
            <person name="Liyanage D."/>
            <person name="Lorensuhewa L."/>
            <person name="Robinson T."/>
            <person name="Song A."/>
            <person name="Song B.-B."/>
            <person name="Dinh H."/>
            <person name="Thornton R."/>
            <person name="Coyle M."/>
            <person name="Francisco L."/>
            <person name="Jackson L."/>
            <person name="Javaid M."/>
            <person name="Korchina V."/>
            <person name="Kovar C."/>
            <person name="Mata R."/>
            <person name="Mathew T."/>
            <person name="Ngo R."/>
            <person name="Nguyen L."/>
            <person name="Nguyen N."/>
            <person name="Okwuonu G."/>
            <person name="Ongeri F."/>
            <person name="Pham C."/>
            <person name="Simmons D."/>
            <person name="Wilczek-Boney K."/>
            <person name="Hale W."/>
            <person name="Jakkamsetti A."/>
            <person name="Pham P."/>
            <person name="Ruth R."/>
            <person name="San Lucas F."/>
            <person name="Warren J."/>
            <person name="Zhang J."/>
            <person name="Zhao Z."/>
            <person name="Zhou C."/>
            <person name="Zhu D."/>
            <person name="Lee S."/>
            <person name="Bess C."/>
            <person name="Blankenburg K."/>
            <person name="Forbes L."/>
            <person name="Fu Q."/>
            <person name="Gubbala S."/>
            <person name="Hirani K."/>
            <person name="Jayaseelan J.C."/>
            <person name="Lara F."/>
            <person name="Munidasa M."/>
            <person name="Palculict T."/>
            <person name="Patil S."/>
            <person name="Pu L.-L."/>
            <person name="Saada N."/>
            <person name="Tang L."/>
            <person name="Weissenberger G."/>
            <person name="Zhu Y."/>
            <person name="Hemphill L."/>
            <person name="Shang Y."/>
            <person name="Youmans B."/>
            <person name="Ayvaz T."/>
            <person name="Ross M."/>
            <person name="Santibanez J."/>
            <person name="Aqrawi P."/>
            <person name="Gross S."/>
            <person name="Joshi V."/>
            <person name="Fowler G."/>
            <person name="Nazareth L."/>
            <person name="Reid J."/>
            <person name="Worley K."/>
            <person name="Petrosino J."/>
            <person name="Highlander S."/>
            <person name="Gibbs R."/>
        </authorList>
    </citation>
    <scope>NUCLEOTIDE SEQUENCE [LARGE SCALE GENOMIC DNA]</scope>
    <source>
        <strain evidence="7">ATCC 17931 / CDC X599 / XDIA</strain>
    </source>
</reference>
<evidence type="ECO:0000256" key="1">
    <source>
        <dbReference type="ARBA" id="ARBA00023015"/>
    </source>
</evidence>
<protein>
    <submittedName>
        <fullName evidence="6">Transcriptional regulator, TetR family</fullName>
    </submittedName>
</protein>
<keyword evidence="3" id="KW-0804">Transcription</keyword>
<sequence>MVMDSRTRLVEATQDLLWEQGYSATSPKDIMRRSGAGQGSMYHHFTNKQELAVVALECSAHSMRHDTEKLLATDGSAYEIATAYLRRQRDVLKGCRMGRMTFDADVLNTPELIEPVKRTFVWLLEALTVLFERGRDQGEFAADIDARNLASLVVATVQGGYVLARATRDTDAFDAAVEGAAALLRKATVPLTTEASDHSE</sequence>
<dbReference type="InterPro" id="IPR011075">
    <property type="entry name" value="TetR_C"/>
</dbReference>
<organism evidence="6 7">
    <name type="scientific">Rothia dentocariosa (strain ATCC 17931 / CDC X599 / XDIA)</name>
    <dbReference type="NCBI Taxonomy" id="762948"/>
    <lineage>
        <taxon>Bacteria</taxon>
        <taxon>Bacillati</taxon>
        <taxon>Actinomycetota</taxon>
        <taxon>Actinomycetes</taxon>
        <taxon>Micrococcales</taxon>
        <taxon>Micrococcaceae</taxon>
        <taxon>Rothia</taxon>
    </lineage>
</organism>
<dbReference type="PROSITE" id="PS50977">
    <property type="entry name" value="HTH_TETR_2"/>
    <property type="match status" value="1"/>
</dbReference>
<accession>E3H1G8</accession>
<evidence type="ECO:0000256" key="4">
    <source>
        <dbReference type="PROSITE-ProRule" id="PRU00335"/>
    </source>
</evidence>
<dbReference type="Pfam" id="PF16925">
    <property type="entry name" value="TetR_C_13"/>
    <property type="match status" value="1"/>
</dbReference>
<dbReference type="EMBL" id="CP002280">
    <property type="protein sequence ID" value="ADP40095.1"/>
    <property type="molecule type" value="Genomic_DNA"/>
</dbReference>
<dbReference type="SUPFAM" id="SSF48498">
    <property type="entry name" value="Tetracyclin repressor-like, C-terminal domain"/>
    <property type="match status" value="1"/>
</dbReference>
<dbReference type="GO" id="GO:0003677">
    <property type="term" value="F:DNA binding"/>
    <property type="evidence" value="ECO:0007669"/>
    <property type="project" value="UniProtKB-UniRule"/>
</dbReference>
<dbReference type="InterPro" id="IPR001647">
    <property type="entry name" value="HTH_TetR"/>
</dbReference>
<dbReference type="PRINTS" id="PR00455">
    <property type="entry name" value="HTHTETR"/>
</dbReference>
<dbReference type="Gene3D" id="1.10.357.10">
    <property type="entry name" value="Tetracycline Repressor, domain 2"/>
    <property type="match status" value="1"/>
</dbReference>
<gene>
    <name evidence="6" type="ordered locus">HMPREF0733_10637</name>
</gene>
<dbReference type="PANTHER" id="PTHR47506">
    <property type="entry name" value="TRANSCRIPTIONAL REGULATORY PROTEIN"/>
    <property type="match status" value="1"/>
</dbReference>
<feature type="DNA-binding region" description="H-T-H motif" evidence="4">
    <location>
        <begin position="26"/>
        <end position="45"/>
    </location>
</feature>
<dbReference type="AlphaFoldDB" id="E3H1G8"/>
<evidence type="ECO:0000259" key="5">
    <source>
        <dbReference type="PROSITE" id="PS50977"/>
    </source>
</evidence>
<keyword evidence="1" id="KW-0805">Transcription regulation</keyword>
<dbReference type="eggNOG" id="COG1309">
    <property type="taxonomic scope" value="Bacteria"/>
</dbReference>
<name>E3H1G8_ROTDC</name>
<dbReference type="InterPro" id="IPR036271">
    <property type="entry name" value="Tet_transcr_reg_TetR-rel_C_sf"/>
</dbReference>
<keyword evidence="2 4" id="KW-0238">DNA-binding</keyword>
<dbReference type="HOGENOM" id="CLU_069356_28_1_11"/>
<dbReference type="PANTHER" id="PTHR47506:SF3">
    <property type="entry name" value="HTH-TYPE TRANSCRIPTIONAL REGULATOR LMRA"/>
    <property type="match status" value="1"/>
</dbReference>
<dbReference type="Pfam" id="PF00440">
    <property type="entry name" value="TetR_N"/>
    <property type="match status" value="1"/>
</dbReference>
<proteinExistence type="predicted"/>
<dbReference type="InterPro" id="IPR009057">
    <property type="entry name" value="Homeodomain-like_sf"/>
</dbReference>
<dbReference type="KEGG" id="rdn:HMPREF0733_10637"/>
<evidence type="ECO:0000313" key="7">
    <source>
        <dbReference type="Proteomes" id="UP000000387"/>
    </source>
</evidence>
<feature type="domain" description="HTH tetR-type" evidence="5">
    <location>
        <begin position="3"/>
        <end position="63"/>
    </location>
</feature>
<dbReference type="Proteomes" id="UP000000387">
    <property type="component" value="Chromosome"/>
</dbReference>
<evidence type="ECO:0000256" key="3">
    <source>
        <dbReference type="ARBA" id="ARBA00023163"/>
    </source>
</evidence>
<evidence type="ECO:0000313" key="6">
    <source>
        <dbReference type="EMBL" id="ADP40095.1"/>
    </source>
</evidence>
<dbReference type="SUPFAM" id="SSF46689">
    <property type="entry name" value="Homeodomain-like"/>
    <property type="match status" value="1"/>
</dbReference>